<evidence type="ECO:0000313" key="14">
    <source>
        <dbReference type="Proteomes" id="UP000305675"/>
    </source>
</evidence>
<keyword evidence="3 8" id="KW-1134">Transmembrane beta strand</keyword>
<dbReference type="GO" id="GO:0015344">
    <property type="term" value="F:siderophore uptake transmembrane transporter activity"/>
    <property type="evidence" value="ECO:0007669"/>
    <property type="project" value="TreeGrafter"/>
</dbReference>
<keyword evidence="5 9" id="KW-0798">TonB box</keyword>
<dbReference type="Pfam" id="PF07715">
    <property type="entry name" value="Plug"/>
    <property type="match status" value="1"/>
</dbReference>
<feature type="signal peptide" evidence="10">
    <location>
        <begin position="1"/>
        <end position="21"/>
    </location>
</feature>
<name>A0A4U1BLP4_9GAMM</name>
<proteinExistence type="inferred from homology"/>
<feature type="chain" id="PRO_5020565877" evidence="10">
    <location>
        <begin position="22"/>
        <end position="719"/>
    </location>
</feature>
<sequence length="719" mass="79629">MKKTYIASLIISMMAPNFAFAGDEHQHEAAENVERITVTGVRQRLEQAGTLANTIMKTEVIGSDLIESKNAVNLTEAIDNSPGVKVSAECSMCGVKRIMMNGMKGEHTTILVDGLPVHTMISGYYAVDAIPTTGISRIEVARGAGASLIAPEAIGGTINVITEEPIENGAEVDMSVGQEGYRKMSLLGKGVSEDGMTRLTLIGQYDERDQVDNDDNKVNENPSQENRSFTARLSHDVNDTNNVVLRVSNIYSEVFGGPMLGETFADGKMGSKSQIIGSYDGVDSAQLFEGGDVRNDYVGKAWETTEWIETVRNEVSLSWLHDFSDDLNVTLSASYADHEQDSFYEGFDYYAEDTMNFYDARFNYVAHDDHLLTFGADYRTEEMRSQSLQGSSNADYTSDSFDYDVLGVYLQDTWQATDELEVNLALRYDQVKADFIDPAKQGTEIDESILSPRMDMRYRHTDELTSRFSAGRGYRAPLSFFETDHGILDGTKGFVIDVDDLERSTSANYSLSFEGEHFTATGSVAWTEVENLAALTETDDGVPKLTQLEEDASVMTYDIALGYQVTHDLTLNLTGEYFDYDSAFKSSYAIAPIEERVTFSVDYDVAGWELYASVVWIGSRDLSDYGYEGYNQVDSNGNVILSSKKTTDAPSYFTMDLRAAYELNETFSVYAGVANLFDYTQAGDEDTPLFYDADGGYDVGYIYGPLRGREAYVGLKATF</sequence>
<reference evidence="13 14" key="1">
    <citation type="submission" date="2019-04" db="EMBL/GenBank/DDBJ databases">
        <authorList>
            <person name="Hwang J.C."/>
        </authorList>
    </citation>
    <scope>NUCLEOTIDE SEQUENCE [LARGE SCALE GENOMIC DNA]</scope>
    <source>
        <strain evidence="13 14">IMCC35002</strain>
    </source>
</reference>
<evidence type="ECO:0000256" key="4">
    <source>
        <dbReference type="ARBA" id="ARBA00022692"/>
    </source>
</evidence>
<dbReference type="OrthoDB" id="9760333at2"/>
<protein>
    <submittedName>
        <fullName evidence="13">TonB-dependent receptor</fullName>
    </submittedName>
</protein>
<dbReference type="Pfam" id="PF00593">
    <property type="entry name" value="TonB_dep_Rec_b-barrel"/>
    <property type="match status" value="1"/>
</dbReference>
<dbReference type="GO" id="GO:0009279">
    <property type="term" value="C:cell outer membrane"/>
    <property type="evidence" value="ECO:0007669"/>
    <property type="project" value="UniProtKB-SubCell"/>
</dbReference>
<comment type="similarity">
    <text evidence="8 9">Belongs to the TonB-dependent receptor family.</text>
</comment>
<dbReference type="CDD" id="cd01347">
    <property type="entry name" value="ligand_gated_channel"/>
    <property type="match status" value="1"/>
</dbReference>
<dbReference type="InterPro" id="IPR012910">
    <property type="entry name" value="Plug_dom"/>
</dbReference>
<evidence type="ECO:0000313" key="13">
    <source>
        <dbReference type="EMBL" id="TKB51745.1"/>
    </source>
</evidence>
<evidence type="ECO:0000256" key="3">
    <source>
        <dbReference type="ARBA" id="ARBA00022452"/>
    </source>
</evidence>
<organism evidence="13 14">
    <name type="scientific">Ferrimonas aestuarii</name>
    <dbReference type="NCBI Taxonomy" id="2569539"/>
    <lineage>
        <taxon>Bacteria</taxon>
        <taxon>Pseudomonadati</taxon>
        <taxon>Pseudomonadota</taxon>
        <taxon>Gammaproteobacteria</taxon>
        <taxon>Alteromonadales</taxon>
        <taxon>Ferrimonadaceae</taxon>
        <taxon>Ferrimonas</taxon>
    </lineage>
</organism>
<dbReference type="Proteomes" id="UP000305675">
    <property type="component" value="Unassembled WGS sequence"/>
</dbReference>
<evidence type="ECO:0000256" key="6">
    <source>
        <dbReference type="ARBA" id="ARBA00023136"/>
    </source>
</evidence>
<keyword evidence="13" id="KW-0675">Receptor</keyword>
<dbReference type="GO" id="GO:0044718">
    <property type="term" value="P:siderophore transmembrane transport"/>
    <property type="evidence" value="ECO:0007669"/>
    <property type="project" value="TreeGrafter"/>
</dbReference>
<evidence type="ECO:0000256" key="8">
    <source>
        <dbReference type="PROSITE-ProRule" id="PRU01360"/>
    </source>
</evidence>
<evidence type="ECO:0000256" key="9">
    <source>
        <dbReference type="RuleBase" id="RU003357"/>
    </source>
</evidence>
<evidence type="ECO:0000256" key="2">
    <source>
        <dbReference type="ARBA" id="ARBA00022448"/>
    </source>
</evidence>
<dbReference type="InterPro" id="IPR037066">
    <property type="entry name" value="Plug_dom_sf"/>
</dbReference>
<dbReference type="PANTHER" id="PTHR30069">
    <property type="entry name" value="TONB-DEPENDENT OUTER MEMBRANE RECEPTOR"/>
    <property type="match status" value="1"/>
</dbReference>
<keyword evidence="10" id="KW-0732">Signal</keyword>
<comment type="subcellular location">
    <subcellularLocation>
        <location evidence="1 8">Cell outer membrane</location>
        <topology evidence="1 8">Multi-pass membrane protein</topology>
    </subcellularLocation>
</comment>
<dbReference type="AlphaFoldDB" id="A0A4U1BLP4"/>
<dbReference type="InterPro" id="IPR036942">
    <property type="entry name" value="Beta-barrel_TonB_sf"/>
</dbReference>
<dbReference type="InterPro" id="IPR000531">
    <property type="entry name" value="Beta-barrel_TonB"/>
</dbReference>
<keyword evidence="4 8" id="KW-0812">Transmembrane</keyword>
<evidence type="ECO:0000256" key="5">
    <source>
        <dbReference type="ARBA" id="ARBA00023077"/>
    </source>
</evidence>
<evidence type="ECO:0000256" key="1">
    <source>
        <dbReference type="ARBA" id="ARBA00004571"/>
    </source>
</evidence>
<evidence type="ECO:0000259" key="11">
    <source>
        <dbReference type="Pfam" id="PF00593"/>
    </source>
</evidence>
<evidence type="ECO:0000256" key="7">
    <source>
        <dbReference type="ARBA" id="ARBA00023237"/>
    </source>
</evidence>
<evidence type="ECO:0000256" key="10">
    <source>
        <dbReference type="SAM" id="SignalP"/>
    </source>
</evidence>
<feature type="domain" description="TonB-dependent receptor plug" evidence="12">
    <location>
        <begin position="53"/>
        <end position="157"/>
    </location>
</feature>
<gene>
    <name evidence="13" type="ORF">FCL42_17105</name>
</gene>
<keyword evidence="7 8" id="KW-0998">Cell outer membrane</keyword>
<dbReference type="EMBL" id="SWCJ01000017">
    <property type="protein sequence ID" value="TKB51745.1"/>
    <property type="molecule type" value="Genomic_DNA"/>
</dbReference>
<dbReference type="PROSITE" id="PS52016">
    <property type="entry name" value="TONB_DEPENDENT_REC_3"/>
    <property type="match status" value="1"/>
</dbReference>
<keyword evidence="2 8" id="KW-0813">Transport</keyword>
<keyword evidence="14" id="KW-1185">Reference proteome</keyword>
<feature type="domain" description="TonB-dependent receptor-like beta-barrel" evidence="11">
    <location>
        <begin position="293"/>
        <end position="676"/>
    </location>
</feature>
<dbReference type="RefSeq" id="WP_136864650.1">
    <property type="nucleotide sequence ID" value="NZ_SWCJ01000017.1"/>
</dbReference>
<dbReference type="Gene3D" id="2.40.170.20">
    <property type="entry name" value="TonB-dependent receptor, beta-barrel domain"/>
    <property type="match status" value="1"/>
</dbReference>
<comment type="caution">
    <text evidence="13">The sequence shown here is derived from an EMBL/GenBank/DDBJ whole genome shotgun (WGS) entry which is preliminary data.</text>
</comment>
<dbReference type="PANTHER" id="PTHR30069:SF57">
    <property type="entry name" value="TONB-DEPENDENT RECEPTOR"/>
    <property type="match status" value="1"/>
</dbReference>
<dbReference type="SUPFAM" id="SSF56935">
    <property type="entry name" value="Porins"/>
    <property type="match status" value="1"/>
</dbReference>
<keyword evidence="6 8" id="KW-0472">Membrane</keyword>
<dbReference type="InterPro" id="IPR039426">
    <property type="entry name" value="TonB-dep_rcpt-like"/>
</dbReference>
<dbReference type="Gene3D" id="2.170.130.10">
    <property type="entry name" value="TonB-dependent receptor, plug domain"/>
    <property type="match status" value="1"/>
</dbReference>
<evidence type="ECO:0000259" key="12">
    <source>
        <dbReference type="Pfam" id="PF07715"/>
    </source>
</evidence>
<accession>A0A4U1BLP4</accession>